<gene>
    <name evidence="7" type="ORF">SMC7_05790</name>
</gene>
<evidence type="ECO:0000313" key="7">
    <source>
        <dbReference type="EMBL" id="RIE05664.1"/>
    </source>
</evidence>
<dbReference type="Gene3D" id="3.40.640.10">
    <property type="entry name" value="Type I PLP-dependent aspartate aminotransferase-like (Major domain)"/>
    <property type="match status" value="1"/>
</dbReference>
<dbReference type="EC" id="4.4.1.13" evidence="2"/>
<dbReference type="NCBIfam" id="TIGR04350">
    <property type="entry name" value="C_S_lyase_PatB"/>
    <property type="match status" value="1"/>
</dbReference>
<reference evidence="7 8" key="1">
    <citation type="submission" date="2018-09" db="EMBL/GenBank/DDBJ databases">
        <title>Discovery and Ecogenomic Context for Candidatus Cryosericales, a Global Caldiserica Order Active in Thawing Permafrost.</title>
        <authorList>
            <person name="Martinez M.A."/>
            <person name="Woodcroft B.J."/>
            <person name="Ignacio Espinoza J.C."/>
            <person name="Zayed A."/>
            <person name="Singleton C.M."/>
            <person name="Boyd J."/>
            <person name="Li Y.-F."/>
            <person name="Purvine S."/>
            <person name="Maughan H."/>
            <person name="Hodgkins S.B."/>
            <person name="Anderson D."/>
            <person name="Sederholm M."/>
            <person name="Temperton B."/>
            <person name="Saleska S.R."/>
            <person name="Tyson G.W."/>
            <person name="Rich V.I."/>
        </authorList>
    </citation>
    <scope>NUCLEOTIDE SEQUENCE [LARGE SCALE GENOMIC DNA]</scope>
    <source>
        <strain evidence="7 8">SMC7</strain>
    </source>
</reference>
<evidence type="ECO:0000313" key="8">
    <source>
        <dbReference type="Proteomes" id="UP000266328"/>
    </source>
</evidence>
<dbReference type="AlphaFoldDB" id="A0A398D3L0"/>
<dbReference type="Proteomes" id="UP000266328">
    <property type="component" value="Unassembled WGS sequence"/>
</dbReference>
<dbReference type="PANTHER" id="PTHR43525:SF1">
    <property type="entry name" value="PROTEIN MALY"/>
    <property type="match status" value="1"/>
</dbReference>
<sequence length="402" mass="44979">MNYDFERGIERHNTGCVKWDQSCTVFGSEDVLPMWVADMDFPIPKPVTEALIRRAQHECYGYSCASPSVLEAITQRLWCNYQWKVDPEWLLFTPGVMPALHAAVRTFTSPGDEVVLQSPVYFPFWSTVRENGCQVANNQLQWDGHGYVMDLDGLKDVFQPRTSGMSTCPSRTKMIILCSPHNPVGRVWSRDELMAVGEIALANDAIVVSDEIHCELLLNGSRHVPFASLSPELEQNSIVCMAPSKTFNLAGLATSFTIVPNPKMRAAMQHRINGAAGSVTPFGYTALEASFREGDDWLTQVLHYIGGNVMYVRLFVQDHMPQVKVMPIEGTYLMWLDFRALGMDVHQLSDFLREKARVGLDEGYVFGPGGEGFARMNIACPRSTVQEGLTRIADALRTLEQC</sequence>
<dbReference type="GO" id="GO:0030170">
    <property type="term" value="F:pyridoxal phosphate binding"/>
    <property type="evidence" value="ECO:0007669"/>
    <property type="project" value="InterPro"/>
</dbReference>
<dbReference type="InterPro" id="IPR015424">
    <property type="entry name" value="PyrdxlP-dep_Trfase"/>
</dbReference>
<keyword evidence="8" id="KW-1185">Reference proteome</keyword>
<keyword evidence="3" id="KW-0663">Pyridoxal phosphate</keyword>
<dbReference type="InterPro" id="IPR027619">
    <property type="entry name" value="C-S_lyase_PatB-like"/>
</dbReference>
<dbReference type="Gene3D" id="3.90.1150.10">
    <property type="entry name" value="Aspartate Aminotransferase, domain 1"/>
    <property type="match status" value="1"/>
</dbReference>
<evidence type="ECO:0000256" key="1">
    <source>
        <dbReference type="ARBA" id="ARBA00001933"/>
    </source>
</evidence>
<keyword evidence="4 7" id="KW-0456">Lyase</keyword>
<dbReference type="EMBL" id="QXIS01000033">
    <property type="protein sequence ID" value="RIE05664.1"/>
    <property type="molecule type" value="Genomic_DNA"/>
</dbReference>
<evidence type="ECO:0000256" key="4">
    <source>
        <dbReference type="ARBA" id="ARBA00023239"/>
    </source>
</evidence>
<protein>
    <recommendedName>
        <fullName evidence="2">cysteine-S-conjugate beta-lyase</fullName>
        <ecNumber evidence="2">4.4.1.13</ecNumber>
    </recommendedName>
</protein>
<accession>A0A398D3L0</accession>
<dbReference type="InterPro" id="IPR051798">
    <property type="entry name" value="Class-II_PLP-Dep_Aminotrans"/>
</dbReference>
<name>A0A398D3L0_9BACT</name>
<organism evidence="7 8">
    <name type="scientific">Candidatus Cryosericum terrychapinii</name>
    <dbReference type="NCBI Taxonomy" id="2290919"/>
    <lineage>
        <taxon>Bacteria</taxon>
        <taxon>Pseudomonadati</taxon>
        <taxon>Caldisericota/Cryosericota group</taxon>
        <taxon>Candidatus Cryosericota</taxon>
        <taxon>Candidatus Cryosericia</taxon>
        <taxon>Candidatus Cryosericales</taxon>
        <taxon>Candidatus Cryosericaceae</taxon>
        <taxon>Candidatus Cryosericum</taxon>
    </lineage>
</organism>
<dbReference type="CDD" id="cd00609">
    <property type="entry name" value="AAT_like"/>
    <property type="match status" value="1"/>
</dbReference>
<dbReference type="InterPro" id="IPR015421">
    <property type="entry name" value="PyrdxlP-dep_Trfase_major"/>
</dbReference>
<feature type="domain" description="Aminotransferase class I/classII large" evidence="6">
    <location>
        <begin position="36"/>
        <end position="392"/>
    </location>
</feature>
<evidence type="ECO:0000256" key="3">
    <source>
        <dbReference type="ARBA" id="ARBA00022898"/>
    </source>
</evidence>
<dbReference type="RefSeq" id="WP_119089408.1">
    <property type="nucleotide sequence ID" value="NZ_QXIS01000033.1"/>
</dbReference>
<dbReference type="OrthoDB" id="3224382at2"/>
<comment type="cofactor">
    <cofactor evidence="1">
        <name>pyridoxal 5'-phosphate</name>
        <dbReference type="ChEBI" id="CHEBI:597326"/>
    </cofactor>
</comment>
<dbReference type="Pfam" id="PF00155">
    <property type="entry name" value="Aminotran_1_2"/>
    <property type="match status" value="1"/>
</dbReference>
<dbReference type="InterPro" id="IPR015422">
    <property type="entry name" value="PyrdxlP-dep_Trfase_small"/>
</dbReference>
<evidence type="ECO:0000259" key="6">
    <source>
        <dbReference type="Pfam" id="PF00155"/>
    </source>
</evidence>
<dbReference type="PANTHER" id="PTHR43525">
    <property type="entry name" value="PROTEIN MALY"/>
    <property type="match status" value="1"/>
</dbReference>
<dbReference type="InterPro" id="IPR004839">
    <property type="entry name" value="Aminotransferase_I/II_large"/>
</dbReference>
<comment type="caution">
    <text evidence="7">The sequence shown here is derived from an EMBL/GenBank/DDBJ whole genome shotgun (WGS) entry which is preliminary data.</text>
</comment>
<proteinExistence type="inferred from homology"/>
<evidence type="ECO:0000256" key="5">
    <source>
        <dbReference type="ARBA" id="ARBA00037974"/>
    </source>
</evidence>
<dbReference type="SUPFAM" id="SSF53383">
    <property type="entry name" value="PLP-dependent transferases"/>
    <property type="match status" value="1"/>
</dbReference>
<evidence type="ECO:0000256" key="2">
    <source>
        <dbReference type="ARBA" id="ARBA00012224"/>
    </source>
</evidence>
<dbReference type="GO" id="GO:0047804">
    <property type="term" value="F:cysteine-S-conjugate beta-lyase activity"/>
    <property type="evidence" value="ECO:0007669"/>
    <property type="project" value="UniProtKB-EC"/>
</dbReference>
<comment type="similarity">
    <text evidence="5">Belongs to the class-II pyridoxal-phosphate-dependent aminotransferase family. MalY/PatB cystathionine beta-lyase subfamily.</text>
</comment>